<dbReference type="GO" id="GO:0008270">
    <property type="term" value="F:zinc ion binding"/>
    <property type="evidence" value="ECO:0007669"/>
    <property type="project" value="InterPro"/>
</dbReference>
<evidence type="ECO:0000256" key="2">
    <source>
        <dbReference type="ARBA" id="ARBA00023125"/>
    </source>
</evidence>
<feature type="compositionally biased region" description="Basic and acidic residues" evidence="5">
    <location>
        <begin position="1"/>
        <end position="15"/>
    </location>
</feature>
<proteinExistence type="predicted"/>
<keyword evidence="2" id="KW-0238">DNA-binding</keyword>
<dbReference type="PANTHER" id="PTHR47431">
    <property type="entry name" value="ZN(II)2CYS6 TRANSCRIPTION FACTOR (EUROFUNG)-RELATED"/>
    <property type="match status" value="1"/>
</dbReference>
<keyword evidence="3" id="KW-0804">Transcription</keyword>
<dbReference type="HOGENOM" id="CLU_014802_0_0_1"/>
<sequence length="709" mass="77884">MDEDNKTEMRLERAPAGKGTRKKFTKPPVKVACLSCNKINLSRASRIRCDGKDPCSGCTLKGKDCSYLPSRRGGPRKKKVIPAASVAMESSESKIWNVVHPIPRLDEELFNQVDTLAVPGAGLRALDFPNEVQSMFEGLFMPGSSASYPGLASEPVPTPLPPSAPTRVRVYGSEQDILNGYYTFIHDYFPVFPPPHAAQGVDSPLELPSSPDMTSDNPPLVYHPKSPVTLAVSAVLARVPHPADPDPSSSESILIRRAYSHRFARAALDSVEAESELTESCDSPAQALLNEQPIPKRLPVHPNTPVELESILALLILSVYEYTQRGNLVKMRNRAGEAYVKALNMSLHTQGREDDIFAEARRRAWWMTFYCVCQGSIVSNTAPAILVTDPHFVTPLPLFSADSDAWAVLVQAQQVLVSATQYVCDLNRALRGRADMSRIYERVKKLDFWALAALSQANIHPPTHVSALDAYRSEAITANSVRAIARIKISSARIKIHRFRAFLDIPIFIKKHCDLTCASIGSADTESTSTEQRADSKVSCCSASLSQVPTPSDISPSVSPPASDASTYSWVSEESFPFSNYDSTSICLESALTIAQMFDSLPYPHPLYGDRPPGGFTPSCDPMPRTMPSFACCAMQSSYAMLMLYYKSCITKHNAESTPLSNTDQLRERLRHGLRCVIDAVKNYAIAFEALDGMRDEIEGAFLTAFPQP</sequence>
<dbReference type="CDD" id="cd00067">
    <property type="entry name" value="GAL4"/>
    <property type="match status" value="1"/>
</dbReference>
<reference evidence="7 8" key="1">
    <citation type="journal article" date="2009" name="Genome Res.">
        <title>Comparative genomic analyses of the human fungal pathogens Coccidioides and their relatives.</title>
        <authorList>
            <person name="Sharpton T.J."/>
            <person name="Stajich J.E."/>
            <person name="Rounsley S.D."/>
            <person name="Gardner M.J."/>
            <person name="Wortman J.R."/>
            <person name="Jordar V.S."/>
            <person name="Maiti R."/>
            <person name="Kodira C.D."/>
            <person name="Neafsey D.E."/>
            <person name="Zeng Q."/>
            <person name="Hung C.-Y."/>
            <person name="McMahan C."/>
            <person name="Muszewska A."/>
            <person name="Grynberg M."/>
            <person name="Mandel M.A."/>
            <person name="Kellner E.M."/>
            <person name="Barker B.M."/>
            <person name="Galgiani J.N."/>
            <person name="Orbach M.J."/>
            <person name="Kirkland T.N."/>
            <person name="Cole G.T."/>
            <person name="Henn M.R."/>
            <person name="Birren B.W."/>
            <person name="Taylor J.W."/>
        </authorList>
    </citation>
    <scope>NUCLEOTIDE SEQUENCE [LARGE SCALE GENOMIC DNA]</scope>
    <source>
        <strain evidence="8">C735</strain>
    </source>
</reference>
<protein>
    <submittedName>
        <fullName evidence="7">Fungal Zn binuclear cluster domain containing protein</fullName>
    </submittedName>
</protein>
<keyword evidence="1" id="KW-0805">Transcription regulation</keyword>
<evidence type="ECO:0000313" key="8">
    <source>
        <dbReference type="Proteomes" id="UP000009084"/>
    </source>
</evidence>
<dbReference type="Proteomes" id="UP000009084">
    <property type="component" value="Unassembled WGS sequence"/>
</dbReference>
<dbReference type="AlphaFoldDB" id="C5PD71"/>
<gene>
    <name evidence="7" type="ORF">CPC735_016330</name>
</gene>
<dbReference type="GO" id="GO:0003677">
    <property type="term" value="F:DNA binding"/>
    <property type="evidence" value="ECO:0007669"/>
    <property type="project" value="UniProtKB-KW"/>
</dbReference>
<evidence type="ECO:0000256" key="4">
    <source>
        <dbReference type="ARBA" id="ARBA00023242"/>
    </source>
</evidence>
<name>C5PD71_COCP7</name>
<dbReference type="SUPFAM" id="SSF57701">
    <property type="entry name" value="Zn2/Cys6 DNA-binding domain"/>
    <property type="match status" value="1"/>
</dbReference>
<feature type="domain" description="Zn(2)-C6 fungal-type" evidence="6">
    <location>
        <begin position="27"/>
        <end position="76"/>
    </location>
</feature>
<dbReference type="SMART" id="SM00066">
    <property type="entry name" value="GAL4"/>
    <property type="match status" value="1"/>
</dbReference>
<dbReference type="CDD" id="cd12148">
    <property type="entry name" value="fungal_TF_MHR"/>
    <property type="match status" value="1"/>
</dbReference>
<dbReference type="OrthoDB" id="10250282at2759"/>
<dbReference type="InterPro" id="IPR036864">
    <property type="entry name" value="Zn2-C6_fun-type_DNA-bd_sf"/>
</dbReference>
<dbReference type="InterPro" id="IPR001138">
    <property type="entry name" value="Zn2Cys6_DnaBD"/>
</dbReference>
<keyword evidence="4" id="KW-0539">Nucleus</keyword>
<dbReference type="GO" id="GO:0000981">
    <property type="term" value="F:DNA-binding transcription factor activity, RNA polymerase II-specific"/>
    <property type="evidence" value="ECO:0007669"/>
    <property type="project" value="InterPro"/>
</dbReference>
<organism evidence="7 8">
    <name type="scientific">Coccidioides posadasii (strain C735)</name>
    <name type="common">Valley fever fungus</name>
    <dbReference type="NCBI Taxonomy" id="222929"/>
    <lineage>
        <taxon>Eukaryota</taxon>
        <taxon>Fungi</taxon>
        <taxon>Dikarya</taxon>
        <taxon>Ascomycota</taxon>
        <taxon>Pezizomycotina</taxon>
        <taxon>Eurotiomycetes</taxon>
        <taxon>Eurotiomycetidae</taxon>
        <taxon>Onygenales</taxon>
        <taxon>Onygenaceae</taxon>
        <taxon>Coccidioides</taxon>
    </lineage>
</organism>
<evidence type="ECO:0000313" key="7">
    <source>
        <dbReference type="EMBL" id="EER25032.1"/>
    </source>
</evidence>
<dbReference type="EMBL" id="ACFW01000043">
    <property type="protein sequence ID" value="EER25032.1"/>
    <property type="molecule type" value="Genomic_DNA"/>
</dbReference>
<dbReference type="Gene3D" id="4.10.240.10">
    <property type="entry name" value="Zn(2)-C6 fungal-type DNA-binding domain"/>
    <property type="match status" value="1"/>
</dbReference>
<dbReference type="PANTHER" id="PTHR47431:SF5">
    <property type="entry name" value="ZN(II)2CYS6 TRANSCRIPTION FACTOR (EUROFUNG)"/>
    <property type="match status" value="1"/>
</dbReference>
<evidence type="ECO:0000256" key="1">
    <source>
        <dbReference type="ARBA" id="ARBA00023015"/>
    </source>
</evidence>
<accession>C5PD71</accession>
<evidence type="ECO:0000256" key="5">
    <source>
        <dbReference type="SAM" id="MobiDB-lite"/>
    </source>
</evidence>
<evidence type="ECO:0000259" key="6">
    <source>
        <dbReference type="SMART" id="SM00066"/>
    </source>
</evidence>
<dbReference type="VEuPathDB" id="FungiDB:CPC735_016330"/>
<evidence type="ECO:0000256" key="3">
    <source>
        <dbReference type="ARBA" id="ARBA00023163"/>
    </source>
</evidence>
<feature type="region of interest" description="Disordered" evidence="5">
    <location>
        <begin position="1"/>
        <end position="24"/>
    </location>
</feature>
<comment type="caution">
    <text evidence="7">The sequence shown here is derived from an EMBL/GenBank/DDBJ whole genome shotgun (WGS) entry which is preliminary data.</text>
</comment>